<evidence type="ECO:0000256" key="3">
    <source>
        <dbReference type="ARBA" id="ARBA00022827"/>
    </source>
</evidence>
<keyword evidence="5" id="KW-0503">Monooxygenase</keyword>
<protein>
    <recommendedName>
        <fullName evidence="6">FAD-binding domain-containing protein</fullName>
    </recommendedName>
</protein>
<keyword evidence="8" id="KW-1185">Reference proteome</keyword>
<feature type="domain" description="FAD-binding" evidence="6">
    <location>
        <begin position="21"/>
        <end position="379"/>
    </location>
</feature>
<dbReference type="AlphaFoldDB" id="A0A9P5NR42"/>
<evidence type="ECO:0000313" key="8">
    <source>
        <dbReference type="Proteomes" id="UP000724874"/>
    </source>
</evidence>
<comment type="similarity">
    <text evidence="1">Belongs to the paxM FAD-dependent monooxygenase family.</text>
</comment>
<dbReference type="PANTHER" id="PTHR13789:SF309">
    <property type="entry name" value="PUTATIVE (AFU_ORTHOLOGUE AFUA_6G14510)-RELATED"/>
    <property type="match status" value="1"/>
</dbReference>
<dbReference type="GO" id="GO:0004497">
    <property type="term" value="F:monooxygenase activity"/>
    <property type="evidence" value="ECO:0007669"/>
    <property type="project" value="UniProtKB-KW"/>
</dbReference>
<evidence type="ECO:0000259" key="6">
    <source>
        <dbReference type="Pfam" id="PF01494"/>
    </source>
</evidence>
<keyword evidence="3" id="KW-0274">FAD</keyword>
<dbReference type="GO" id="GO:0071949">
    <property type="term" value="F:FAD binding"/>
    <property type="evidence" value="ECO:0007669"/>
    <property type="project" value="InterPro"/>
</dbReference>
<dbReference type="OrthoDB" id="5428495at2759"/>
<gene>
    <name evidence="7" type="ORF">CPB84DRAFT_1729902</name>
</gene>
<keyword evidence="2" id="KW-0285">Flavoprotein</keyword>
<dbReference type="SUPFAM" id="SSF51905">
    <property type="entry name" value="FAD/NAD(P)-binding domain"/>
    <property type="match status" value="1"/>
</dbReference>
<evidence type="ECO:0000256" key="5">
    <source>
        <dbReference type="ARBA" id="ARBA00023033"/>
    </source>
</evidence>
<evidence type="ECO:0000256" key="4">
    <source>
        <dbReference type="ARBA" id="ARBA00023002"/>
    </source>
</evidence>
<dbReference type="Gene3D" id="3.50.50.60">
    <property type="entry name" value="FAD/NAD(P)-binding domain"/>
    <property type="match status" value="1"/>
</dbReference>
<accession>A0A9P5NR42</accession>
<dbReference type="Proteomes" id="UP000724874">
    <property type="component" value="Unassembled WGS sequence"/>
</dbReference>
<keyword evidence="4" id="KW-0560">Oxidoreductase</keyword>
<dbReference type="InterPro" id="IPR050493">
    <property type="entry name" value="FAD-dep_Monooxygenase_BioMet"/>
</dbReference>
<organism evidence="7 8">
    <name type="scientific">Gymnopilus junonius</name>
    <name type="common">Spectacular rustgill mushroom</name>
    <name type="synonym">Gymnopilus spectabilis subsp. junonius</name>
    <dbReference type="NCBI Taxonomy" id="109634"/>
    <lineage>
        <taxon>Eukaryota</taxon>
        <taxon>Fungi</taxon>
        <taxon>Dikarya</taxon>
        <taxon>Basidiomycota</taxon>
        <taxon>Agaricomycotina</taxon>
        <taxon>Agaricomycetes</taxon>
        <taxon>Agaricomycetidae</taxon>
        <taxon>Agaricales</taxon>
        <taxon>Agaricineae</taxon>
        <taxon>Hymenogastraceae</taxon>
        <taxon>Gymnopilus</taxon>
    </lineage>
</organism>
<name>A0A9P5NR42_GYMJU</name>
<dbReference type="PANTHER" id="PTHR13789">
    <property type="entry name" value="MONOOXYGENASE"/>
    <property type="match status" value="1"/>
</dbReference>
<dbReference type="Pfam" id="PF01494">
    <property type="entry name" value="FAD_binding_3"/>
    <property type="match status" value="1"/>
</dbReference>
<reference evidence="7" key="1">
    <citation type="submission" date="2020-11" db="EMBL/GenBank/DDBJ databases">
        <authorList>
            <consortium name="DOE Joint Genome Institute"/>
            <person name="Ahrendt S."/>
            <person name="Riley R."/>
            <person name="Andreopoulos W."/>
            <person name="LaButti K."/>
            <person name="Pangilinan J."/>
            <person name="Ruiz-duenas F.J."/>
            <person name="Barrasa J.M."/>
            <person name="Sanchez-Garcia M."/>
            <person name="Camarero S."/>
            <person name="Miyauchi S."/>
            <person name="Serrano A."/>
            <person name="Linde D."/>
            <person name="Babiker R."/>
            <person name="Drula E."/>
            <person name="Ayuso-Fernandez I."/>
            <person name="Pacheco R."/>
            <person name="Padilla G."/>
            <person name="Ferreira P."/>
            <person name="Barriuso J."/>
            <person name="Kellner H."/>
            <person name="Castanera R."/>
            <person name="Alfaro M."/>
            <person name="Ramirez L."/>
            <person name="Pisabarro A.G."/>
            <person name="Kuo A."/>
            <person name="Tritt A."/>
            <person name="Lipzen A."/>
            <person name="He G."/>
            <person name="Yan M."/>
            <person name="Ng V."/>
            <person name="Cullen D."/>
            <person name="Martin F."/>
            <person name="Rosso M.-N."/>
            <person name="Henrissat B."/>
            <person name="Hibbett D."/>
            <person name="Martinez A.T."/>
            <person name="Grigoriev I.V."/>
        </authorList>
    </citation>
    <scope>NUCLEOTIDE SEQUENCE</scope>
    <source>
        <strain evidence="7">AH 44721</strain>
    </source>
</reference>
<sequence>MSNVPSPMPASMYPNRPAVSLQVVVIGAGIAGISTAYALGKAGHHVTVVDKNDGNSKTARAIRCGPNMTKILLQWGLESTLKSISQRCSRIDWYSGTTPDSLGSMILAEDFLQDLGAEFYCMEQAQLMSALRELAQEERVTFHLNSQVLNADSITGSVLLHTGEKLYGDIIIGADGYDSILRSIVTDEVQEQEAKEGHVILSFTISTNILEADEELRGLMDPSAWSIWIGESHIIHANVLNQGRDYAVTILWGCGSLHRAIPEGDWSTIKAAVNGIGADLDKVEPRVKKLLGHATTISSRVVFSRSSVDNLICENSRIVLVGEAAHPVLPGVHHSQALSIEDAETLGSLFSRIGRKDQVSQLLTAYNEIRQPWDKFAVEHSYRNQANLEAKQGPIQEARDAKIRAMLVQMVGDHMDEELFKEVWGNELSLFSNDAGEKVEDWWCQYGSLIMRSPHRDSILSSVAVSVSQDTE</sequence>
<proteinExistence type="inferred from homology"/>
<comment type="caution">
    <text evidence="7">The sequence shown here is derived from an EMBL/GenBank/DDBJ whole genome shotgun (WGS) entry which is preliminary data.</text>
</comment>
<evidence type="ECO:0000313" key="7">
    <source>
        <dbReference type="EMBL" id="KAF8901152.1"/>
    </source>
</evidence>
<evidence type="ECO:0000256" key="1">
    <source>
        <dbReference type="ARBA" id="ARBA00007992"/>
    </source>
</evidence>
<dbReference type="InterPro" id="IPR036188">
    <property type="entry name" value="FAD/NAD-bd_sf"/>
</dbReference>
<dbReference type="InterPro" id="IPR002938">
    <property type="entry name" value="FAD-bd"/>
</dbReference>
<dbReference type="EMBL" id="JADNYJ010000043">
    <property type="protein sequence ID" value="KAF8901152.1"/>
    <property type="molecule type" value="Genomic_DNA"/>
</dbReference>
<evidence type="ECO:0000256" key="2">
    <source>
        <dbReference type="ARBA" id="ARBA00022630"/>
    </source>
</evidence>
<dbReference type="PRINTS" id="PR00420">
    <property type="entry name" value="RNGMNOXGNASE"/>
</dbReference>